<feature type="chain" id="PRO_5035171121" description="Solute-binding protein family 5 domain-containing protein" evidence="6">
    <location>
        <begin position="33"/>
        <end position="622"/>
    </location>
</feature>
<dbReference type="Pfam" id="PF00496">
    <property type="entry name" value="SBP_bac_5"/>
    <property type="match status" value="1"/>
</dbReference>
<dbReference type="GO" id="GO:0042597">
    <property type="term" value="C:periplasmic space"/>
    <property type="evidence" value="ECO:0007669"/>
    <property type="project" value="UniProtKB-ARBA"/>
</dbReference>
<name>A0A8J3TRG8_9ACTN</name>
<proteinExistence type="inferred from homology"/>
<organism evidence="8 9">
    <name type="scientific">Planotetraspora mira</name>
    <dbReference type="NCBI Taxonomy" id="58121"/>
    <lineage>
        <taxon>Bacteria</taxon>
        <taxon>Bacillati</taxon>
        <taxon>Actinomycetota</taxon>
        <taxon>Actinomycetes</taxon>
        <taxon>Streptosporangiales</taxon>
        <taxon>Streptosporangiaceae</taxon>
        <taxon>Planotetraspora</taxon>
    </lineage>
</organism>
<evidence type="ECO:0000313" key="9">
    <source>
        <dbReference type="Proteomes" id="UP000650628"/>
    </source>
</evidence>
<dbReference type="PANTHER" id="PTHR30290:SF10">
    <property type="entry name" value="PERIPLASMIC OLIGOPEPTIDE-BINDING PROTEIN-RELATED"/>
    <property type="match status" value="1"/>
</dbReference>
<protein>
    <recommendedName>
        <fullName evidence="7">Solute-binding protein family 5 domain-containing protein</fullName>
    </recommendedName>
</protein>
<evidence type="ECO:0000256" key="6">
    <source>
        <dbReference type="SAM" id="SignalP"/>
    </source>
</evidence>
<dbReference type="PIRSF" id="PIRSF002741">
    <property type="entry name" value="MppA"/>
    <property type="match status" value="1"/>
</dbReference>
<gene>
    <name evidence="8" type="ORF">Pmi06nite_52200</name>
</gene>
<dbReference type="Gene3D" id="3.10.105.10">
    <property type="entry name" value="Dipeptide-binding Protein, Domain 3"/>
    <property type="match status" value="1"/>
</dbReference>
<keyword evidence="9" id="KW-1185">Reference proteome</keyword>
<dbReference type="GO" id="GO:0030313">
    <property type="term" value="C:cell envelope"/>
    <property type="evidence" value="ECO:0007669"/>
    <property type="project" value="UniProtKB-SubCell"/>
</dbReference>
<dbReference type="GO" id="GO:0043190">
    <property type="term" value="C:ATP-binding cassette (ABC) transporter complex"/>
    <property type="evidence" value="ECO:0007669"/>
    <property type="project" value="InterPro"/>
</dbReference>
<evidence type="ECO:0000256" key="4">
    <source>
        <dbReference type="ARBA" id="ARBA00022729"/>
    </source>
</evidence>
<dbReference type="PROSITE" id="PS51257">
    <property type="entry name" value="PROKAR_LIPOPROTEIN"/>
    <property type="match status" value="1"/>
</dbReference>
<dbReference type="CDD" id="cd08513">
    <property type="entry name" value="PBP2_thermophilic_Hb8_like"/>
    <property type="match status" value="1"/>
</dbReference>
<feature type="region of interest" description="Disordered" evidence="5">
    <location>
        <begin position="382"/>
        <end position="406"/>
    </location>
</feature>
<dbReference type="PANTHER" id="PTHR30290">
    <property type="entry name" value="PERIPLASMIC BINDING COMPONENT OF ABC TRANSPORTER"/>
    <property type="match status" value="1"/>
</dbReference>
<feature type="signal peptide" evidence="6">
    <location>
        <begin position="1"/>
        <end position="32"/>
    </location>
</feature>
<dbReference type="Proteomes" id="UP000650628">
    <property type="component" value="Unassembled WGS sequence"/>
</dbReference>
<evidence type="ECO:0000256" key="3">
    <source>
        <dbReference type="ARBA" id="ARBA00022448"/>
    </source>
</evidence>
<evidence type="ECO:0000256" key="5">
    <source>
        <dbReference type="SAM" id="MobiDB-lite"/>
    </source>
</evidence>
<evidence type="ECO:0000259" key="7">
    <source>
        <dbReference type="Pfam" id="PF00496"/>
    </source>
</evidence>
<sequence>MRETVPSSRSRIPLRRRSLAIASVLVMSWLLAACTGGGAPSAGVNAPATGAPQEGGTATWAEAPGTPPNYIFPLDALQYFSTSNINQFQYLMWRPLYWFGDGDKIVENDDLSLAEPPKYTKGNTVVDITLKPYNWSDGKPVTSRDVTFWINMLRANSANYGEYVPGFFPDDVKSVDAPKPNEIVLTLDAPVDPTWFTFNELSQITPMPQHAWDKTSAAGAVGDYDQQTSSARAVYKFLDGQASKLQSYASDPLWQVVDGPWKLSAFRPDGYAEFVPNASYSGANKPHLAKFVEQPFTSAAAEFNALRAGQLTYGYIPATDHGQEKALQATGYTVDPWYLWSMNVMPMNFHNPKVGALFSQLYVRQAMQSLIDQPQYINAILHGNGGPDNGPVPTKPDSPYLSDAGKTPLYPYDPKHAADLLRANGWNVTSGGVSTCASPGTGSGHCGAGVTAGQKLSFDLVYASGVPEVDQEMRAFKSALSQVGIELNLSQTPTSDIFGVTTPCKPSEAACSWQMAYWGTGWEFAPDNYPSGEVAFSTGAVGNWGSYSDKTMDEKVKATTTENDPSVFADWEDYTAQQLPMLFMPTEASQVSAIKSSLGGAIPQPSDGLSLTPEKWYFVKQG</sequence>
<keyword evidence="3" id="KW-0813">Transport</keyword>
<dbReference type="InterPro" id="IPR000914">
    <property type="entry name" value="SBP_5_dom"/>
</dbReference>
<dbReference type="AlphaFoldDB" id="A0A8J3TRG8"/>
<dbReference type="InterPro" id="IPR030678">
    <property type="entry name" value="Peptide/Ni-bd"/>
</dbReference>
<dbReference type="GO" id="GO:1904680">
    <property type="term" value="F:peptide transmembrane transporter activity"/>
    <property type="evidence" value="ECO:0007669"/>
    <property type="project" value="TreeGrafter"/>
</dbReference>
<evidence type="ECO:0000256" key="1">
    <source>
        <dbReference type="ARBA" id="ARBA00004196"/>
    </source>
</evidence>
<evidence type="ECO:0000313" key="8">
    <source>
        <dbReference type="EMBL" id="GII31778.1"/>
    </source>
</evidence>
<accession>A0A8J3TRG8</accession>
<reference evidence="8 9" key="1">
    <citation type="submission" date="2021-01" db="EMBL/GenBank/DDBJ databases">
        <title>Whole genome shotgun sequence of Planotetraspora mira NBRC 15435.</title>
        <authorList>
            <person name="Komaki H."/>
            <person name="Tamura T."/>
        </authorList>
    </citation>
    <scope>NUCLEOTIDE SEQUENCE [LARGE SCALE GENOMIC DNA]</scope>
    <source>
        <strain evidence="8 9">NBRC 15435</strain>
    </source>
</reference>
<dbReference type="Gene3D" id="3.40.190.10">
    <property type="entry name" value="Periplasmic binding protein-like II"/>
    <property type="match status" value="1"/>
</dbReference>
<evidence type="ECO:0000256" key="2">
    <source>
        <dbReference type="ARBA" id="ARBA00005695"/>
    </source>
</evidence>
<dbReference type="GO" id="GO:0015833">
    <property type="term" value="P:peptide transport"/>
    <property type="evidence" value="ECO:0007669"/>
    <property type="project" value="TreeGrafter"/>
</dbReference>
<feature type="domain" description="Solute-binding protein family 5" evidence="7">
    <location>
        <begin position="113"/>
        <end position="529"/>
    </location>
</feature>
<dbReference type="SUPFAM" id="SSF53850">
    <property type="entry name" value="Periplasmic binding protein-like II"/>
    <property type="match status" value="1"/>
</dbReference>
<comment type="subcellular location">
    <subcellularLocation>
        <location evidence="1">Cell envelope</location>
    </subcellularLocation>
</comment>
<dbReference type="InterPro" id="IPR039424">
    <property type="entry name" value="SBP_5"/>
</dbReference>
<keyword evidence="4 6" id="KW-0732">Signal</keyword>
<dbReference type="EMBL" id="BOOO01000030">
    <property type="protein sequence ID" value="GII31778.1"/>
    <property type="molecule type" value="Genomic_DNA"/>
</dbReference>
<comment type="similarity">
    <text evidence="2">Belongs to the bacterial solute-binding protein 5 family.</text>
</comment>
<comment type="caution">
    <text evidence="8">The sequence shown here is derived from an EMBL/GenBank/DDBJ whole genome shotgun (WGS) entry which is preliminary data.</text>
</comment>